<evidence type="ECO:0000313" key="9">
    <source>
        <dbReference type="EMBL" id="PCS18017.1"/>
    </source>
</evidence>
<evidence type="ECO:0000256" key="5">
    <source>
        <dbReference type="SAM" id="SignalP"/>
    </source>
</evidence>
<feature type="region of interest" description="Disordered" evidence="3">
    <location>
        <begin position="832"/>
        <end position="855"/>
    </location>
</feature>
<evidence type="ECO:0000259" key="7">
    <source>
        <dbReference type="Pfam" id="PF07523"/>
    </source>
</evidence>
<organism evidence="9 10">
    <name type="scientific">Lactococcus cremoris subsp. tructae</name>
    <dbReference type="NCBI Taxonomy" id="542833"/>
    <lineage>
        <taxon>Bacteria</taxon>
        <taxon>Bacillati</taxon>
        <taxon>Bacillota</taxon>
        <taxon>Bacilli</taxon>
        <taxon>Lactobacillales</taxon>
        <taxon>Streptococcaceae</taxon>
        <taxon>Lactococcus</taxon>
    </lineage>
</organism>
<dbReference type="Gene3D" id="2.60.40.1220">
    <property type="match status" value="1"/>
</dbReference>
<feature type="domain" description="Ig-like" evidence="7">
    <location>
        <begin position="451"/>
        <end position="528"/>
    </location>
</feature>
<comment type="caution">
    <text evidence="9">The sequence shown here is derived from an EMBL/GenBank/DDBJ whole genome shotgun (WGS) entry which is preliminary data.</text>
</comment>
<evidence type="ECO:0000313" key="10">
    <source>
        <dbReference type="Proteomes" id="UP000218711"/>
    </source>
</evidence>
<evidence type="ECO:0000256" key="1">
    <source>
        <dbReference type="ARBA" id="ARBA00022729"/>
    </source>
</evidence>
<dbReference type="AlphaFoldDB" id="A0A2A5SS63"/>
<evidence type="ECO:0000256" key="2">
    <source>
        <dbReference type="ARBA" id="ARBA00022737"/>
    </source>
</evidence>
<dbReference type="Pfam" id="PF07523">
    <property type="entry name" value="Big_3"/>
    <property type="match status" value="2"/>
</dbReference>
<keyword evidence="2" id="KW-0677">Repeat</keyword>
<dbReference type="EMBL" id="JXKC01000007">
    <property type="protein sequence ID" value="PCS18017.1"/>
    <property type="molecule type" value="Genomic_DNA"/>
</dbReference>
<dbReference type="InterPro" id="IPR012569">
    <property type="entry name" value="Inl_IR"/>
</dbReference>
<feature type="domain" description="MucBP" evidence="6">
    <location>
        <begin position="607"/>
        <end position="668"/>
    </location>
</feature>
<sequence>MKKTQTIVSGLVAVTLLASNVAPLKVFAEEKNLSLISSQPSKDINPESIPKLNISNTSTSKADEPIDIWMPDKVVQEAVAKALGIAVSEITKEKMAEITDNISFQGVGASSLKGLEYVTNASGIVVGFTDGTISDLSPLSDINVVQLNINNNKVSDVTPLRKLQLQAFWADHNDITELDSVNCDNVNADYNHISNLSNKVSSNSIVARNQTITNTPIPKNSTIQIDSVKHAGNYQLTDSDVYNISNNGSYTQNSKLNYGEVKWNNLDSSVTSLQYDFDRQYDWQDSMTNQIYFSGTVIQPLEDAPVATGSVQVKYNDEQGNEISTSQTISGNVGEAYDVSSSQYKIDIPGYTFKEIQGNATGNFTDQTQTVTYIYESSTAAPVTVKYEDKNGNEIAPSEELNGKIGDSYLAQAKNISGYALKTTPANAGGRFTDKPQSVTFIYSIDQTKLTTHDSTLYIGDKHYATDNLDSVVDEDGNPVDFKKVKVIGGDLMEHQSMGGDHLDIVETGTFDIQYGYGGKSATAIVIVKDNKTSIEAIDSTIYVGDTWNAKDNFTSASDKEGNSVDFKKITTSGSVDTTNTGSYDITYTNDNVSKTITVNVVENNSITVHYQDEKGNQISPDKVLKGKAGDSYSSDELKISGYTFKEVKGDASGKFTNNAQTVTYIYTKDLVKGAEVTVHYQDENGSEIAPDKILNGNLGSPYISEQLKIDGYTFKEAQGEISGNFTDKEQIVTYVYRKNPVKGTDINVHYQDEQGNKLASDDRLSGNIGDGYTSIKKEIAGYTFKEVQGNVTGTFTDKTQTVTYIYSKNKVASVVNPPKSSEVDKDKEIISEKSNEKGTTEKTQSVDSVSEKQLPETGETQLSVIATMLTGLVILSFSILMGRKQIKK</sequence>
<evidence type="ECO:0000256" key="4">
    <source>
        <dbReference type="SAM" id="Phobius"/>
    </source>
</evidence>
<feature type="domain" description="MucBP" evidence="6">
    <location>
        <begin position="747"/>
        <end position="807"/>
    </location>
</feature>
<keyword evidence="4" id="KW-1133">Transmembrane helix</keyword>
<keyword evidence="4" id="KW-0472">Membrane</keyword>
<evidence type="ECO:0008006" key="11">
    <source>
        <dbReference type="Google" id="ProtNLM"/>
    </source>
</evidence>
<name>A0A2A5SS63_LACLC</name>
<feature type="domain" description="Internalin Ig-like inter-repeat region" evidence="8">
    <location>
        <begin position="243"/>
        <end position="302"/>
    </location>
</feature>
<proteinExistence type="predicted"/>
<keyword evidence="1 5" id="KW-0732">Signal</keyword>
<feature type="domain" description="MucBP" evidence="6">
    <location>
        <begin position="382"/>
        <end position="443"/>
    </location>
</feature>
<dbReference type="RefSeq" id="WP_096816341.1">
    <property type="nucleotide sequence ID" value="NZ_JXKC01000007.1"/>
</dbReference>
<dbReference type="Gene3D" id="2.60.40.10">
    <property type="entry name" value="Immunoglobulins"/>
    <property type="match status" value="1"/>
</dbReference>
<feature type="domain" description="MucBP" evidence="6">
    <location>
        <begin position="311"/>
        <end position="376"/>
    </location>
</feature>
<feature type="chain" id="PRO_5012156126" description="LPXTG cell wall anchor domain-containing protein" evidence="5">
    <location>
        <begin position="29"/>
        <end position="889"/>
    </location>
</feature>
<accession>A0A2A5SS63</accession>
<dbReference type="InterPro" id="IPR009459">
    <property type="entry name" value="MucBP_dom"/>
</dbReference>
<dbReference type="Proteomes" id="UP000218711">
    <property type="component" value="Unassembled WGS sequence"/>
</dbReference>
<reference evidence="9 10" key="1">
    <citation type="submission" date="2014-12" db="EMBL/GenBank/DDBJ databases">
        <title>Draft genome sequences of 10 type strains of Lactococcus.</title>
        <authorList>
            <person name="Sun Z."/>
            <person name="Zhong Z."/>
            <person name="Liu W."/>
            <person name="Zhang W."/>
            <person name="Zhang H."/>
        </authorList>
    </citation>
    <scope>NUCLEOTIDE SEQUENCE [LARGE SCALE GENOMIC DNA]</scope>
    <source>
        <strain evidence="9 10">DSM 21502</strain>
    </source>
</reference>
<feature type="signal peptide" evidence="5">
    <location>
        <begin position="1"/>
        <end position="28"/>
    </location>
</feature>
<dbReference type="Pfam" id="PF06458">
    <property type="entry name" value="MucBP"/>
    <property type="match status" value="5"/>
</dbReference>
<dbReference type="Pfam" id="PF08191">
    <property type="entry name" value="LRR_adjacent"/>
    <property type="match status" value="1"/>
</dbReference>
<dbReference type="Gene3D" id="3.10.20.320">
    <property type="entry name" value="Putative peptidoglycan bound protein (lpxtg motif)"/>
    <property type="match status" value="5"/>
</dbReference>
<feature type="compositionally biased region" description="Basic and acidic residues" evidence="3">
    <location>
        <begin position="832"/>
        <end position="841"/>
    </location>
</feature>
<gene>
    <name evidence="9" type="ORF">RU92_GL002322</name>
</gene>
<dbReference type="InterPro" id="IPR022038">
    <property type="entry name" value="Ig-like_bact"/>
</dbReference>
<feature type="domain" description="Ig-like" evidence="7">
    <location>
        <begin position="536"/>
        <end position="601"/>
    </location>
</feature>
<evidence type="ECO:0000259" key="6">
    <source>
        <dbReference type="Pfam" id="PF06458"/>
    </source>
</evidence>
<feature type="transmembrane region" description="Helical" evidence="4">
    <location>
        <begin position="863"/>
        <end position="883"/>
    </location>
</feature>
<dbReference type="InterPro" id="IPR013783">
    <property type="entry name" value="Ig-like_fold"/>
</dbReference>
<evidence type="ECO:0000259" key="8">
    <source>
        <dbReference type="Pfam" id="PF08191"/>
    </source>
</evidence>
<evidence type="ECO:0000256" key="3">
    <source>
        <dbReference type="SAM" id="MobiDB-lite"/>
    </source>
</evidence>
<protein>
    <recommendedName>
        <fullName evidence="11">LPXTG cell wall anchor domain-containing protein</fullName>
    </recommendedName>
</protein>
<dbReference type="InterPro" id="IPR014755">
    <property type="entry name" value="Cu-Rt/internalin_Ig-like"/>
</dbReference>
<feature type="domain" description="MucBP" evidence="6">
    <location>
        <begin position="677"/>
        <end position="738"/>
    </location>
</feature>
<keyword evidence="4" id="KW-0812">Transmembrane</keyword>